<accession>A0A0R3TA18</accession>
<name>A0A0R3TA18_RODNA</name>
<evidence type="ECO:0000313" key="3">
    <source>
        <dbReference type="WBParaSite" id="HNAJ_0000390701-mRNA-1"/>
    </source>
</evidence>
<gene>
    <name evidence="1" type="ORF">HNAJ_LOCUS3905</name>
</gene>
<evidence type="ECO:0000313" key="2">
    <source>
        <dbReference type="Proteomes" id="UP000278807"/>
    </source>
</evidence>
<organism evidence="3">
    <name type="scientific">Rodentolepis nana</name>
    <name type="common">Dwarf tapeworm</name>
    <name type="synonym">Hymenolepis nana</name>
    <dbReference type="NCBI Taxonomy" id="102285"/>
    <lineage>
        <taxon>Eukaryota</taxon>
        <taxon>Metazoa</taxon>
        <taxon>Spiralia</taxon>
        <taxon>Lophotrochozoa</taxon>
        <taxon>Platyhelminthes</taxon>
        <taxon>Cestoda</taxon>
        <taxon>Eucestoda</taxon>
        <taxon>Cyclophyllidea</taxon>
        <taxon>Hymenolepididae</taxon>
        <taxon>Rodentolepis</taxon>
    </lineage>
</organism>
<evidence type="ECO:0000313" key="1">
    <source>
        <dbReference type="EMBL" id="VDN99764.1"/>
    </source>
</evidence>
<proteinExistence type="predicted"/>
<dbReference type="WBParaSite" id="HNAJ_0000390701-mRNA-1">
    <property type="protein sequence ID" value="HNAJ_0000390701-mRNA-1"/>
    <property type="gene ID" value="HNAJ_0000390701"/>
</dbReference>
<reference evidence="3" key="1">
    <citation type="submission" date="2017-02" db="UniProtKB">
        <authorList>
            <consortium name="WormBaseParasite"/>
        </authorList>
    </citation>
    <scope>IDENTIFICATION</scope>
</reference>
<dbReference type="EMBL" id="UZAE01002460">
    <property type="protein sequence ID" value="VDN99764.1"/>
    <property type="molecule type" value="Genomic_DNA"/>
</dbReference>
<dbReference type="AlphaFoldDB" id="A0A0R3TA18"/>
<reference evidence="1 2" key="2">
    <citation type="submission" date="2018-11" db="EMBL/GenBank/DDBJ databases">
        <authorList>
            <consortium name="Pathogen Informatics"/>
        </authorList>
    </citation>
    <scope>NUCLEOTIDE SEQUENCE [LARGE SCALE GENOMIC DNA]</scope>
</reference>
<protein>
    <submittedName>
        <fullName evidence="1 3">Uncharacterized protein</fullName>
    </submittedName>
</protein>
<keyword evidence="2" id="KW-1185">Reference proteome</keyword>
<dbReference type="Proteomes" id="UP000278807">
    <property type="component" value="Unassembled WGS sequence"/>
</dbReference>
<sequence length="71" mass="8902">MKRKRTIFSKFAKYISIGVMTIWHSEKNCRMLEWFSHRTYFTSRRTTIVCIFMQFRHDIRNNFLNKRMTFL</sequence>